<evidence type="ECO:0000256" key="1">
    <source>
        <dbReference type="SAM" id="MobiDB-lite"/>
    </source>
</evidence>
<name>A0ABP0I2L7_9DINO</name>
<dbReference type="SUPFAM" id="SSF53901">
    <property type="entry name" value="Thiolase-like"/>
    <property type="match status" value="1"/>
</dbReference>
<dbReference type="EMBL" id="CAXAMM010002303">
    <property type="protein sequence ID" value="CAK8995674.1"/>
    <property type="molecule type" value="Genomic_DNA"/>
</dbReference>
<organism evidence="3 4">
    <name type="scientific">Durusdinium trenchii</name>
    <dbReference type="NCBI Taxonomy" id="1381693"/>
    <lineage>
        <taxon>Eukaryota</taxon>
        <taxon>Sar</taxon>
        <taxon>Alveolata</taxon>
        <taxon>Dinophyceae</taxon>
        <taxon>Suessiales</taxon>
        <taxon>Symbiodiniaceae</taxon>
        <taxon>Durusdinium</taxon>
    </lineage>
</organism>
<comment type="caution">
    <text evidence="3">The sequence shown here is derived from an EMBL/GenBank/DDBJ whole genome shotgun (WGS) entry which is preliminary data.</text>
</comment>
<gene>
    <name evidence="3" type="ORF">SCF082_LOCUS4461</name>
</gene>
<evidence type="ECO:0000259" key="2">
    <source>
        <dbReference type="Pfam" id="PF02801"/>
    </source>
</evidence>
<dbReference type="InterPro" id="IPR014031">
    <property type="entry name" value="Ketoacyl_synth_C"/>
</dbReference>
<dbReference type="InterPro" id="IPR016039">
    <property type="entry name" value="Thiolase-like"/>
</dbReference>
<evidence type="ECO:0000313" key="4">
    <source>
        <dbReference type="Proteomes" id="UP001642464"/>
    </source>
</evidence>
<reference evidence="3 4" key="1">
    <citation type="submission" date="2024-02" db="EMBL/GenBank/DDBJ databases">
        <authorList>
            <person name="Chen Y."/>
            <person name="Shah S."/>
            <person name="Dougan E. K."/>
            <person name="Thang M."/>
            <person name="Chan C."/>
        </authorList>
    </citation>
    <scope>NUCLEOTIDE SEQUENCE [LARGE SCALE GENOMIC DNA]</scope>
</reference>
<keyword evidence="4" id="KW-1185">Reference proteome</keyword>
<proteinExistence type="predicted"/>
<dbReference type="Pfam" id="PF02801">
    <property type="entry name" value="Ketoacyl-synt_C"/>
    <property type="match status" value="1"/>
</dbReference>
<sequence>MVGWRMTNNGRSAGLHAPSGPAEQEAIADAIRHAGISPLDLDAMERFGCTES</sequence>
<feature type="domain" description="Beta-ketoacyl synthase C-terminal" evidence="2">
    <location>
        <begin position="2"/>
        <end position="46"/>
    </location>
</feature>
<feature type="region of interest" description="Disordered" evidence="1">
    <location>
        <begin position="1"/>
        <end position="22"/>
    </location>
</feature>
<evidence type="ECO:0000313" key="3">
    <source>
        <dbReference type="EMBL" id="CAK8995674.1"/>
    </source>
</evidence>
<dbReference type="Proteomes" id="UP001642464">
    <property type="component" value="Unassembled WGS sequence"/>
</dbReference>
<feature type="compositionally biased region" description="Polar residues" evidence="1">
    <location>
        <begin position="1"/>
        <end position="11"/>
    </location>
</feature>
<accession>A0ABP0I2L7</accession>
<protein>
    <recommendedName>
        <fullName evidence="2">Beta-ketoacyl synthase C-terminal domain-containing protein</fullName>
    </recommendedName>
</protein>
<dbReference type="Gene3D" id="3.40.47.10">
    <property type="match status" value="1"/>
</dbReference>